<evidence type="ECO:0000256" key="1">
    <source>
        <dbReference type="ARBA" id="ARBA00004613"/>
    </source>
</evidence>
<keyword evidence="7" id="KW-1185">Reference proteome</keyword>
<sequence>MATFGLLFFLGTAVVALVQPQHVVQESLVLQHPHIEQLLQEEQDTVLPPDILAMGATSPPRHPPAWPNTLDGFPPAWPVAAAITRHCSQPPRPPPTLQLPSTAFAHLRRQAAALDAFRPRLDACCHHHTPLPCARHAWTDVLDRFCTDEFGVKTRQYHCCRQQGTARRRCFAQGPDAIAATAAVTVWDPAAEPPFPPGEPTATNMGNICGLRGLRPGPPGPSGPSGPRIRLRMRLEREYSRCCRNGSLTCAHDAWRKGLERFCREEAAVKTRQHRCCQRGGGPCPGPLLRSCCSPPSLRPGAAQHQPGPAGPCAAPLPLRAHPPAHQEAAGARAAAGRDVRVLPAAPRGAKRLR</sequence>
<proteinExistence type="predicted"/>
<reference evidence="6" key="2">
    <citation type="submission" date="2025-09" db="UniProtKB">
        <authorList>
            <consortium name="Ensembl"/>
        </authorList>
    </citation>
    <scope>IDENTIFICATION</scope>
</reference>
<protein>
    <submittedName>
        <fullName evidence="6">Extracellular matrix protein 1</fullName>
    </submittedName>
</protein>
<dbReference type="InterPro" id="IPR008605">
    <property type="entry name" value="ECM1"/>
</dbReference>
<feature type="signal peptide" evidence="5">
    <location>
        <begin position="1"/>
        <end position="20"/>
    </location>
</feature>
<keyword evidence="5" id="KW-0732">Signal</keyword>
<feature type="compositionally biased region" description="Low complexity" evidence="4">
    <location>
        <begin position="324"/>
        <end position="335"/>
    </location>
</feature>
<evidence type="ECO:0000313" key="7">
    <source>
        <dbReference type="Proteomes" id="UP000472275"/>
    </source>
</evidence>
<feature type="region of interest" description="Disordered" evidence="4">
    <location>
        <begin position="324"/>
        <end position="354"/>
    </location>
</feature>
<keyword evidence="3" id="KW-0677">Repeat</keyword>
<evidence type="ECO:0000313" key="6">
    <source>
        <dbReference type="Ensembl" id="ENSACCP00020004387.1"/>
    </source>
</evidence>
<accession>A0A663DWU9</accession>
<dbReference type="Ensembl" id="ENSACCT00020004569.1">
    <property type="protein sequence ID" value="ENSACCP00020004387.1"/>
    <property type="gene ID" value="ENSACCG00020003013.1"/>
</dbReference>
<dbReference type="Proteomes" id="UP000472275">
    <property type="component" value="Chromosome 9"/>
</dbReference>
<evidence type="ECO:0000256" key="5">
    <source>
        <dbReference type="SAM" id="SignalP"/>
    </source>
</evidence>
<dbReference type="PANTHER" id="PTHR16776:SF3">
    <property type="entry name" value="EXTRACELLULAR MATRIX PROTEIN 1"/>
    <property type="match status" value="1"/>
</dbReference>
<dbReference type="AlphaFoldDB" id="A0A663DWU9"/>
<evidence type="ECO:0000256" key="3">
    <source>
        <dbReference type="ARBA" id="ARBA00022737"/>
    </source>
</evidence>
<dbReference type="GO" id="GO:0007165">
    <property type="term" value="P:signal transduction"/>
    <property type="evidence" value="ECO:0007669"/>
    <property type="project" value="InterPro"/>
</dbReference>
<dbReference type="SUPFAM" id="SSF48552">
    <property type="entry name" value="Serum albumin-like"/>
    <property type="match status" value="2"/>
</dbReference>
<dbReference type="PANTHER" id="PTHR16776">
    <property type="entry name" value="EXTRACELLULAR MATRIX PROTEIN 1"/>
    <property type="match status" value="1"/>
</dbReference>
<dbReference type="GO" id="GO:0005615">
    <property type="term" value="C:extracellular space"/>
    <property type="evidence" value="ECO:0007669"/>
    <property type="project" value="InterPro"/>
</dbReference>
<dbReference type="GO" id="GO:0030500">
    <property type="term" value="P:regulation of bone mineralization"/>
    <property type="evidence" value="ECO:0007669"/>
    <property type="project" value="TreeGrafter"/>
</dbReference>
<name>A0A663DWU9_AQUCH</name>
<keyword evidence="2" id="KW-0964">Secreted</keyword>
<reference evidence="6" key="1">
    <citation type="submission" date="2025-08" db="UniProtKB">
        <authorList>
            <consortium name="Ensembl"/>
        </authorList>
    </citation>
    <scope>IDENTIFICATION</scope>
</reference>
<dbReference type="InterPro" id="IPR020858">
    <property type="entry name" value="Serum_albumin-like"/>
</dbReference>
<evidence type="ECO:0000256" key="4">
    <source>
        <dbReference type="SAM" id="MobiDB-lite"/>
    </source>
</evidence>
<dbReference type="GeneTree" id="ENSGT00390000006215"/>
<dbReference type="Pfam" id="PF05782">
    <property type="entry name" value="ECM1"/>
    <property type="match status" value="1"/>
</dbReference>
<comment type="subcellular location">
    <subcellularLocation>
        <location evidence="1">Secreted</location>
    </subcellularLocation>
</comment>
<feature type="chain" id="PRO_5025437153" evidence="5">
    <location>
        <begin position="21"/>
        <end position="354"/>
    </location>
</feature>
<dbReference type="Gene3D" id="1.10.246.10">
    <property type="match status" value="2"/>
</dbReference>
<organism evidence="6 7">
    <name type="scientific">Aquila chrysaetos chrysaetos</name>
    <dbReference type="NCBI Taxonomy" id="223781"/>
    <lineage>
        <taxon>Eukaryota</taxon>
        <taxon>Metazoa</taxon>
        <taxon>Chordata</taxon>
        <taxon>Craniata</taxon>
        <taxon>Vertebrata</taxon>
        <taxon>Euteleostomi</taxon>
        <taxon>Archelosauria</taxon>
        <taxon>Archosauria</taxon>
        <taxon>Dinosauria</taxon>
        <taxon>Saurischia</taxon>
        <taxon>Theropoda</taxon>
        <taxon>Coelurosauria</taxon>
        <taxon>Aves</taxon>
        <taxon>Neognathae</taxon>
        <taxon>Neoaves</taxon>
        <taxon>Telluraves</taxon>
        <taxon>Accipitrimorphae</taxon>
        <taxon>Accipitriformes</taxon>
        <taxon>Accipitridae</taxon>
        <taxon>Accipitrinae</taxon>
        <taxon>Aquila</taxon>
    </lineage>
</organism>
<evidence type="ECO:0000256" key="2">
    <source>
        <dbReference type="ARBA" id="ARBA00022525"/>
    </source>
</evidence>